<dbReference type="EMBL" id="BPLQ01014490">
    <property type="protein sequence ID" value="GIY80188.1"/>
    <property type="molecule type" value="Genomic_DNA"/>
</dbReference>
<accession>A0AAV4WD56</accession>
<proteinExistence type="predicted"/>
<dbReference type="AlphaFoldDB" id="A0AAV4WD56"/>
<keyword evidence="2" id="KW-1185">Reference proteome</keyword>
<protein>
    <submittedName>
        <fullName evidence="1">Uncharacterized protein</fullName>
    </submittedName>
</protein>
<sequence length="161" mass="18356">MCSTSSSFMTARCGSKTKHTSLVQFRTNWTRESMRRIYVVVALKYFVRLAYQTGFQTGLFQFSSPAYYPFNEYLNSEAKYTDHSMKILFNSPIQKQNVLPTFNDNLIGFSNAEAQCPEHPIENLLAYPDVQRIGHSVITLANSVTSPIQKPYSPIQNLLPI</sequence>
<gene>
    <name evidence="1" type="ORF">CDAR_18791</name>
</gene>
<evidence type="ECO:0000313" key="1">
    <source>
        <dbReference type="EMBL" id="GIY80188.1"/>
    </source>
</evidence>
<name>A0AAV4WD56_9ARAC</name>
<organism evidence="1 2">
    <name type="scientific">Caerostris darwini</name>
    <dbReference type="NCBI Taxonomy" id="1538125"/>
    <lineage>
        <taxon>Eukaryota</taxon>
        <taxon>Metazoa</taxon>
        <taxon>Ecdysozoa</taxon>
        <taxon>Arthropoda</taxon>
        <taxon>Chelicerata</taxon>
        <taxon>Arachnida</taxon>
        <taxon>Araneae</taxon>
        <taxon>Araneomorphae</taxon>
        <taxon>Entelegynae</taxon>
        <taxon>Araneoidea</taxon>
        <taxon>Araneidae</taxon>
        <taxon>Caerostris</taxon>
    </lineage>
</organism>
<dbReference type="Proteomes" id="UP001054837">
    <property type="component" value="Unassembled WGS sequence"/>
</dbReference>
<reference evidence="1 2" key="1">
    <citation type="submission" date="2021-06" db="EMBL/GenBank/DDBJ databases">
        <title>Caerostris darwini draft genome.</title>
        <authorList>
            <person name="Kono N."/>
            <person name="Arakawa K."/>
        </authorList>
    </citation>
    <scope>NUCLEOTIDE SEQUENCE [LARGE SCALE GENOMIC DNA]</scope>
</reference>
<comment type="caution">
    <text evidence="1">The sequence shown here is derived from an EMBL/GenBank/DDBJ whole genome shotgun (WGS) entry which is preliminary data.</text>
</comment>
<evidence type="ECO:0000313" key="2">
    <source>
        <dbReference type="Proteomes" id="UP001054837"/>
    </source>
</evidence>